<protein>
    <submittedName>
        <fullName evidence="4">Ankyrin repeat-containing domain protein</fullName>
    </submittedName>
</protein>
<evidence type="ECO:0000256" key="3">
    <source>
        <dbReference type="PROSITE-ProRule" id="PRU00023"/>
    </source>
</evidence>
<dbReference type="Gene3D" id="1.25.40.20">
    <property type="entry name" value="Ankyrin repeat-containing domain"/>
    <property type="match status" value="3"/>
</dbReference>
<dbReference type="InterPro" id="IPR051165">
    <property type="entry name" value="Multifunctional_ANK_Repeat"/>
</dbReference>
<dbReference type="PANTHER" id="PTHR24123">
    <property type="entry name" value="ANKYRIN REPEAT-CONTAINING"/>
    <property type="match status" value="1"/>
</dbReference>
<name>A0AAN6S3S8_9PEZI</name>
<dbReference type="Pfam" id="PF13637">
    <property type="entry name" value="Ank_4"/>
    <property type="match status" value="1"/>
</dbReference>
<dbReference type="PROSITE" id="PS50297">
    <property type="entry name" value="ANK_REP_REGION"/>
    <property type="match status" value="5"/>
</dbReference>
<organism evidence="4 5">
    <name type="scientific">Diplogelasinospora grovesii</name>
    <dbReference type="NCBI Taxonomy" id="303347"/>
    <lineage>
        <taxon>Eukaryota</taxon>
        <taxon>Fungi</taxon>
        <taxon>Dikarya</taxon>
        <taxon>Ascomycota</taxon>
        <taxon>Pezizomycotina</taxon>
        <taxon>Sordariomycetes</taxon>
        <taxon>Sordariomycetidae</taxon>
        <taxon>Sordariales</taxon>
        <taxon>Diplogelasinosporaceae</taxon>
        <taxon>Diplogelasinospora</taxon>
    </lineage>
</organism>
<sequence length="611" mass="66675">MGGRLNRDRRSSAKSLYAHQHELIQAVRAGNKREVESLLGQVGDPNFHTDDEKQLYPLHIAAARGDIAMLDLLLECEARVDVKSHKGEGGTPLMSALTARHPTAAMTLITRWGANCKAYDSSGRSPLHIAAQKNMYAVVRQLLRNGANPNGCDSKGHTPLKAVLRDDREIKPLDNNVLRVLLNPPEGPGRRTPGADPRLGRAEDHYTPLHLAAEKGYTEDLRLMAQSGCGVVVVDSRRRSPLCYAAHAAQVETVRVLVGDLKADINQRSTDPDKPTPLWAVATSSGHCRLEGVEVLLEGGADPDVRNSEGEMLLHRACRDGDAPLLELLLHHHTPRNTKGRHRGRIADLDARDSEGLQAIHHAAAQGHLSCVRLLLQVATVDVNAVDLAGGTALIFAAEHGHLPILKYLVDQKADWRARDGAGNDAFYIACAAGDILCAAFLLGCGLDINGQNSKGNTPLHGAARRGHLEMVRWLLCMGADKGARSTAPFEGMTTCGTPAEVVRAAVAGELLERKVGEEIMRLTEGWSEGFERSFSWRVKGSERLDTEIEEMEEEDDTMKRIEEFDDDEETTVSLDGFSLRSSKIASPLGVYCPTQAESWERDAVREKPNS</sequence>
<dbReference type="PANTHER" id="PTHR24123:SF33">
    <property type="entry name" value="PROTEIN HOS4"/>
    <property type="match status" value="1"/>
</dbReference>
<keyword evidence="5" id="KW-1185">Reference proteome</keyword>
<evidence type="ECO:0000313" key="4">
    <source>
        <dbReference type="EMBL" id="KAK3939395.1"/>
    </source>
</evidence>
<dbReference type="Pfam" id="PF12796">
    <property type="entry name" value="Ank_2"/>
    <property type="match status" value="3"/>
</dbReference>
<dbReference type="AlphaFoldDB" id="A0AAN6S3S8"/>
<comment type="caution">
    <text evidence="4">The sequence shown here is derived from an EMBL/GenBank/DDBJ whole genome shotgun (WGS) entry which is preliminary data.</text>
</comment>
<feature type="repeat" description="ANK" evidence="3">
    <location>
        <begin position="122"/>
        <end position="154"/>
    </location>
</feature>
<dbReference type="Proteomes" id="UP001303473">
    <property type="component" value="Unassembled WGS sequence"/>
</dbReference>
<dbReference type="EMBL" id="MU853812">
    <property type="protein sequence ID" value="KAK3939395.1"/>
    <property type="molecule type" value="Genomic_DNA"/>
</dbReference>
<feature type="repeat" description="ANK" evidence="3">
    <location>
        <begin position="389"/>
        <end position="421"/>
    </location>
</feature>
<dbReference type="InterPro" id="IPR036770">
    <property type="entry name" value="Ankyrin_rpt-contain_sf"/>
</dbReference>
<gene>
    <name evidence="4" type="ORF">QBC46DRAFT_316012</name>
</gene>
<feature type="repeat" description="ANK" evidence="3">
    <location>
        <begin position="53"/>
        <end position="85"/>
    </location>
</feature>
<dbReference type="InterPro" id="IPR002110">
    <property type="entry name" value="Ankyrin_rpt"/>
</dbReference>
<accession>A0AAN6S3S8</accession>
<dbReference type="SUPFAM" id="SSF48403">
    <property type="entry name" value="Ankyrin repeat"/>
    <property type="match status" value="2"/>
</dbReference>
<reference evidence="5" key="1">
    <citation type="journal article" date="2023" name="Mol. Phylogenet. Evol.">
        <title>Genome-scale phylogeny and comparative genomics of the fungal order Sordariales.</title>
        <authorList>
            <person name="Hensen N."/>
            <person name="Bonometti L."/>
            <person name="Westerberg I."/>
            <person name="Brannstrom I.O."/>
            <person name="Guillou S."/>
            <person name="Cros-Aarteil S."/>
            <person name="Calhoun S."/>
            <person name="Haridas S."/>
            <person name="Kuo A."/>
            <person name="Mondo S."/>
            <person name="Pangilinan J."/>
            <person name="Riley R."/>
            <person name="LaButti K."/>
            <person name="Andreopoulos B."/>
            <person name="Lipzen A."/>
            <person name="Chen C."/>
            <person name="Yan M."/>
            <person name="Daum C."/>
            <person name="Ng V."/>
            <person name="Clum A."/>
            <person name="Steindorff A."/>
            <person name="Ohm R.A."/>
            <person name="Martin F."/>
            <person name="Silar P."/>
            <person name="Natvig D.O."/>
            <person name="Lalanne C."/>
            <person name="Gautier V."/>
            <person name="Ament-Velasquez S.L."/>
            <person name="Kruys A."/>
            <person name="Hutchinson M.I."/>
            <person name="Powell A.J."/>
            <person name="Barry K."/>
            <person name="Miller A.N."/>
            <person name="Grigoriev I.V."/>
            <person name="Debuchy R."/>
            <person name="Gladieux P."/>
            <person name="Hiltunen Thoren M."/>
            <person name="Johannesson H."/>
        </authorList>
    </citation>
    <scope>NUCLEOTIDE SEQUENCE [LARGE SCALE GENOMIC DNA]</scope>
    <source>
        <strain evidence="5">CBS 340.73</strain>
    </source>
</reference>
<dbReference type="PROSITE" id="PS50088">
    <property type="entry name" value="ANK_REPEAT"/>
    <property type="match status" value="5"/>
</dbReference>
<feature type="repeat" description="ANK" evidence="3">
    <location>
        <begin position="455"/>
        <end position="487"/>
    </location>
</feature>
<evidence type="ECO:0000256" key="2">
    <source>
        <dbReference type="ARBA" id="ARBA00023043"/>
    </source>
</evidence>
<dbReference type="SMART" id="SM00248">
    <property type="entry name" value="ANK"/>
    <property type="match status" value="10"/>
</dbReference>
<keyword evidence="2 3" id="KW-0040">ANK repeat</keyword>
<evidence type="ECO:0000313" key="5">
    <source>
        <dbReference type="Proteomes" id="UP001303473"/>
    </source>
</evidence>
<feature type="repeat" description="ANK" evidence="3">
    <location>
        <begin position="204"/>
        <end position="236"/>
    </location>
</feature>
<keyword evidence="1" id="KW-0677">Repeat</keyword>
<dbReference type="Pfam" id="PF00023">
    <property type="entry name" value="Ank"/>
    <property type="match status" value="2"/>
</dbReference>
<evidence type="ECO:0000256" key="1">
    <source>
        <dbReference type="ARBA" id="ARBA00022737"/>
    </source>
</evidence>
<proteinExistence type="predicted"/>